<evidence type="ECO:0000313" key="1">
    <source>
        <dbReference type="EMBL" id="OBZ78469.1"/>
    </source>
</evidence>
<dbReference type="AlphaFoldDB" id="A0A1C7MPU7"/>
<gene>
    <name evidence="1" type="ORF">A0H81_02781</name>
</gene>
<name>A0A1C7MPU7_GRIFR</name>
<dbReference type="Proteomes" id="UP000092993">
    <property type="component" value="Unassembled WGS sequence"/>
</dbReference>
<protein>
    <submittedName>
        <fullName evidence="1">Uncharacterized protein</fullName>
    </submittedName>
</protein>
<sequence>MRFRRSTYIGSSARQSWIARVDIAHRAQMEWRCRGRNKTRSLGTTRLRCLFTHPRCALPRACCRVGKQPVQLEALTDVILMPLLQRGGRVYTQIWYRLLFLKSALQQFDACLRSFRSGVRSSRGHIFDNENDGIHMKTAYIWKMVTLTRPRCYVDTTTYSAPLGQPCSFYQRNSPLDHLHPCRGLEMAQDGVAINDGPHAFTVPSRRPWHVPINDGGSWRIISAHNGIVESSCHPDLVERGECADEGDTREGHFVERREVFHDAHIVVALEQADIVLVAHKDVHLGGAAHAAHEEGQDLAGEDDAVTGRIAHCLQKLRCEGVGGGLLAHRRPYGVSTKARRLSGRSGRSGVSKNVAKGWSTTEMLATICKGDTVWSQF</sequence>
<accession>A0A1C7MPU7</accession>
<dbReference type="EMBL" id="LUGG01000002">
    <property type="protein sequence ID" value="OBZ78469.1"/>
    <property type="molecule type" value="Genomic_DNA"/>
</dbReference>
<keyword evidence="2" id="KW-1185">Reference proteome</keyword>
<comment type="caution">
    <text evidence="1">The sequence shown here is derived from an EMBL/GenBank/DDBJ whole genome shotgun (WGS) entry which is preliminary data.</text>
</comment>
<organism evidence="1 2">
    <name type="scientific">Grifola frondosa</name>
    <name type="common">Maitake</name>
    <name type="synonym">Polyporus frondosus</name>
    <dbReference type="NCBI Taxonomy" id="5627"/>
    <lineage>
        <taxon>Eukaryota</taxon>
        <taxon>Fungi</taxon>
        <taxon>Dikarya</taxon>
        <taxon>Basidiomycota</taxon>
        <taxon>Agaricomycotina</taxon>
        <taxon>Agaricomycetes</taxon>
        <taxon>Polyporales</taxon>
        <taxon>Grifolaceae</taxon>
        <taxon>Grifola</taxon>
    </lineage>
</organism>
<proteinExistence type="predicted"/>
<evidence type="ECO:0000313" key="2">
    <source>
        <dbReference type="Proteomes" id="UP000092993"/>
    </source>
</evidence>
<reference evidence="1 2" key="1">
    <citation type="submission" date="2016-03" db="EMBL/GenBank/DDBJ databases">
        <title>Whole genome sequencing of Grifola frondosa 9006-11.</title>
        <authorList>
            <person name="Min B."/>
            <person name="Park H."/>
            <person name="Kim J.-G."/>
            <person name="Cho H."/>
            <person name="Oh Y.-L."/>
            <person name="Kong W.-S."/>
            <person name="Choi I.-G."/>
        </authorList>
    </citation>
    <scope>NUCLEOTIDE SEQUENCE [LARGE SCALE GENOMIC DNA]</scope>
    <source>
        <strain evidence="1 2">9006-11</strain>
    </source>
</reference>